<evidence type="ECO:0000313" key="2">
    <source>
        <dbReference type="Proteomes" id="UP001177021"/>
    </source>
</evidence>
<proteinExistence type="predicted"/>
<organism evidence="1 2">
    <name type="scientific">Trifolium pratense</name>
    <name type="common">Red clover</name>
    <dbReference type="NCBI Taxonomy" id="57577"/>
    <lineage>
        <taxon>Eukaryota</taxon>
        <taxon>Viridiplantae</taxon>
        <taxon>Streptophyta</taxon>
        <taxon>Embryophyta</taxon>
        <taxon>Tracheophyta</taxon>
        <taxon>Spermatophyta</taxon>
        <taxon>Magnoliopsida</taxon>
        <taxon>eudicotyledons</taxon>
        <taxon>Gunneridae</taxon>
        <taxon>Pentapetalae</taxon>
        <taxon>rosids</taxon>
        <taxon>fabids</taxon>
        <taxon>Fabales</taxon>
        <taxon>Fabaceae</taxon>
        <taxon>Papilionoideae</taxon>
        <taxon>50 kb inversion clade</taxon>
        <taxon>NPAAA clade</taxon>
        <taxon>Hologalegina</taxon>
        <taxon>IRL clade</taxon>
        <taxon>Trifolieae</taxon>
        <taxon>Trifolium</taxon>
    </lineage>
</organism>
<sequence>MVGSEVESSVCDLTGEGKKTPVPPQGSLLGFIVIGCIGVSMTIGAPRIPHGGIISIASLPLSAPFGKANGLAVSGCQRVIADFVESSLPLKKVMLTLLLGDGHITCFAMSALFPLITKRDLQGISISNYVL</sequence>
<protein>
    <submittedName>
        <fullName evidence="1">Uncharacterized protein</fullName>
    </submittedName>
</protein>
<keyword evidence="2" id="KW-1185">Reference proteome</keyword>
<dbReference type="Proteomes" id="UP001177021">
    <property type="component" value="Unassembled WGS sequence"/>
</dbReference>
<comment type="caution">
    <text evidence="1">The sequence shown here is derived from an EMBL/GenBank/DDBJ whole genome shotgun (WGS) entry which is preliminary data.</text>
</comment>
<reference evidence="1" key="1">
    <citation type="submission" date="2023-10" db="EMBL/GenBank/DDBJ databases">
        <authorList>
            <person name="Rodriguez Cubillos JULIANA M."/>
            <person name="De Vega J."/>
        </authorList>
    </citation>
    <scope>NUCLEOTIDE SEQUENCE</scope>
</reference>
<evidence type="ECO:0000313" key="1">
    <source>
        <dbReference type="EMBL" id="CAJ2633202.1"/>
    </source>
</evidence>
<name>A0ACB0IM13_TRIPR</name>
<accession>A0ACB0IM13</accession>
<gene>
    <name evidence="1" type="ORF">MILVUS5_LOCUS4344</name>
</gene>
<dbReference type="EMBL" id="CASHSV030000001">
    <property type="protein sequence ID" value="CAJ2633202.1"/>
    <property type="molecule type" value="Genomic_DNA"/>
</dbReference>